<comment type="caution">
    <text evidence="10">The sequence shown here is derived from an EMBL/GenBank/DDBJ whole genome shotgun (WGS) entry which is preliminary data.</text>
</comment>
<proteinExistence type="predicted"/>
<evidence type="ECO:0000256" key="2">
    <source>
        <dbReference type="ARBA" id="ARBA00022679"/>
    </source>
</evidence>
<evidence type="ECO:0000256" key="6">
    <source>
        <dbReference type="ARBA" id="ARBA00022833"/>
    </source>
</evidence>
<sequence length="295" mass="30377">MLIAFDIGGSRIRAARAFAPDDLEPLGERPMPLSFPGFVAALRDLMPEEATSLAIAIAGVVDPDTGRITAANLPAVNQRALAADLCAALGRPVWIGNDADCFVLTEALLGVGRGHRSVFGIILGSGVGGGIVLDGRLLTGAGGIAGEWGHAPVLDQRPLGRDLPHLPCGCGQSGCVDTYGSARGIERLHLALCGQRLDSREILAAWRAGEMAAAETVEVWLELVAGPLAMLVNVIGPSVVPVGGGLSNDGDLVAALDRAVRHRFLRPASETLLRPAFHPEPGLVGAALAGLQALG</sequence>
<keyword evidence="5" id="KW-0418">Kinase</keyword>
<evidence type="ECO:0000256" key="8">
    <source>
        <dbReference type="ARBA" id="ARBA00023277"/>
    </source>
</evidence>
<keyword evidence="7" id="KW-0067">ATP-binding</keyword>
<evidence type="ECO:0000313" key="11">
    <source>
        <dbReference type="Proteomes" id="UP000266305"/>
    </source>
</evidence>
<dbReference type="Gene3D" id="3.30.420.40">
    <property type="match status" value="2"/>
</dbReference>
<evidence type="ECO:0000313" key="10">
    <source>
        <dbReference type="EMBL" id="RHZ97060.1"/>
    </source>
</evidence>
<name>A0AAX1UPK6_CERSP</name>
<dbReference type="CDD" id="cd24057">
    <property type="entry name" value="ASKHA_NBD_ROK_NAGK"/>
    <property type="match status" value="1"/>
</dbReference>
<dbReference type="Proteomes" id="UP000266305">
    <property type="component" value="Unassembled WGS sequence"/>
</dbReference>
<dbReference type="AlphaFoldDB" id="A0AAX1UPK6"/>
<dbReference type="InterPro" id="IPR049874">
    <property type="entry name" value="ROK_cs"/>
</dbReference>
<dbReference type="GO" id="GO:0045127">
    <property type="term" value="F:N-acetylglucosamine kinase activity"/>
    <property type="evidence" value="ECO:0007669"/>
    <property type="project" value="UniProtKB-EC"/>
</dbReference>
<dbReference type="SUPFAM" id="SSF53067">
    <property type="entry name" value="Actin-like ATPase domain"/>
    <property type="match status" value="1"/>
</dbReference>
<dbReference type="GO" id="GO:0005524">
    <property type="term" value="F:ATP binding"/>
    <property type="evidence" value="ECO:0007669"/>
    <property type="project" value="UniProtKB-KW"/>
</dbReference>
<dbReference type="RefSeq" id="WP_118999597.1">
    <property type="nucleotide sequence ID" value="NZ_QWGP01000004.1"/>
</dbReference>
<dbReference type="InterPro" id="IPR000600">
    <property type="entry name" value="ROK"/>
</dbReference>
<keyword evidence="4" id="KW-0547">Nucleotide-binding</keyword>
<gene>
    <name evidence="10" type="ORF">D1114_06250</name>
</gene>
<keyword evidence="8" id="KW-0119">Carbohydrate metabolism</keyword>
<organism evidence="10 11">
    <name type="scientific">Cereibacter sphaeroides</name>
    <name type="common">Rhodobacter sphaeroides</name>
    <dbReference type="NCBI Taxonomy" id="1063"/>
    <lineage>
        <taxon>Bacteria</taxon>
        <taxon>Pseudomonadati</taxon>
        <taxon>Pseudomonadota</taxon>
        <taxon>Alphaproteobacteria</taxon>
        <taxon>Rhodobacterales</taxon>
        <taxon>Paracoccaceae</taxon>
        <taxon>Cereibacter</taxon>
    </lineage>
</organism>
<comment type="catalytic activity">
    <reaction evidence="9">
        <text>N-acetyl-D-glucosamine + ATP = N-acetyl-D-glucosamine 6-phosphate + ADP + H(+)</text>
        <dbReference type="Rhea" id="RHEA:17417"/>
        <dbReference type="ChEBI" id="CHEBI:15378"/>
        <dbReference type="ChEBI" id="CHEBI:30616"/>
        <dbReference type="ChEBI" id="CHEBI:57513"/>
        <dbReference type="ChEBI" id="CHEBI:456216"/>
        <dbReference type="ChEBI" id="CHEBI:506227"/>
        <dbReference type="EC" id="2.7.1.59"/>
    </reaction>
</comment>
<protein>
    <recommendedName>
        <fullName evidence="1">N-acetylglucosamine kinase</fullName>
        <ecNumber evidence="1">2.7.1.59</ecNumber>
    </recommendedName>
</protein>
<dbReference type="PANTHER" id="PTHR18964:SF162">
    <property type="entry name" value="N-ACETYL-D-GLUCOSAMINE KINASE"/>
    <property type="match status" value="1"/>
</dbReference>
<dbReference type="InterPro" id="IPR043129">
    <property type="entry name" value="ATPase_NBD"/>
</dbReference>
<evidence type="ECO:0000256" key="4">
    <source>
        <dbReference type="ARBA" id="ARBA00022741"/>
    </source>
</evidence>
<accession>A0AAX1UPK6</accession>
<dbReference type="PANTHER" id="PTHR18964">
    <property type="entry name" value="ROK (REPRESSOR, ORF, KINASE) FAMILY"/>
    <property type="match status" value="1"/>
</dbReference>
<dbReference type="EC" id="2.7.1.59" evidence="1"/>
<evidence type="ECO:0000256" key="7">
    <source>
        <dbReference type="ARBA" id="ARBA00022840"/>
    </source>
</evidence>
<evidence type="ECO:0000256" key="5">
    <source>
        <dbReference type="ARBA" id="ARBA00022777"/>
    </source>
</evidence>
<dbReference type="PROSITE" id="PS01125">
    <property type="entry name" value="ROK"/>
    <property type="match status" value="1"/>
</dbReference>
<dbReference type="Pfam" id="PF00480">
    <property type="entry name" value="ROK"/>
    <property type="match status" value="1"/>
</dbReference>
<reference evidence="10 11" key="1">
    <citation type="submission" date="2018-08" db="EMBL/GenBank/DDBJ databases">
        <title>Draft genome sequence of Rhodobacter sphaeroides FY.</title>
        <authorList>
            <person name="Rayyan A."/>
            <person name="Meyer T.E."/>
            <person name="Kyndt J.A."/>
        </authorList>
    </citation>
    <scope>NUCLEOTIDE SEQUENCE [LARGE SCALE GENOMIC DNA]</scope>
    <source>
        <strain evidence="10 11">FY</strain>
    </source>
</reference>
<keyword evidence="3" id="KW-0479">Metal-binding</keyword>
<evidence type="ECO:0000256" key="3">
    <source>
        <dbReference type="ARBA" id="ARBA00022723"/>
    </source>
</evidence>
<keyword evidence="2" id="KW-0808">Transferase</keyword>
<keyword evidence="6" id="KW-0862">Zinc</keyword>
<evidence type="ECO:0000256" key="9">
    <source>
        <dbReference type="ARBA" id="ARBA00049065"/>
    </source>
</evidence>
<evidence type="ECO:0000256" key="1">
    <source>
        <dbReference type="ARBA" id="ARBA00012122"/>
    </source>
</evidence>
<dbReference type="GO" id="GO:0046872">
    <property type="term" value="F:metal ion binding"/>
    <property type="evidence" value="ECO:0007669"/>
    <property type="project" value="UniProtKB-KW"/>
</dbReference>
<dbReference type="EMBL" id="QWGP01000004">
    <property type="protein sequence ID" value="RHZ97060.1"/>
    <property type="molecule type" value="Genomic_DNA"/>
</dbReference>